<keyword evidence="4" id="KW-1185">Reference proteome</keyword>
<evidence type="ECO:0000313" key="4">
    <source>
        <dbReference type="Proteomes" id="UP000199111"/>
    </source>
</evidence>
<evidence type="ECO:0000256" key="1">
    <source>
        <dbReference type="SAM" id="Phobius"/>
    </source>
</evidence>
<evidence type="ECO:0000259" key="2">
    <source>
        <dbReference type="Pfam" id="PF13559"/>
    </source>
</evidence>
<feature type="transmembrane region" description="Helical" evidence="1">
    <location>
        <begin position="69"/>
        <end position="90"/>
    </location>
</feature>
<dbReference type="RefSeq" id="WP_093885054.1">
    <property type="nucleotide sequence ID" value="NZ_FOQY01000001.1"/>
</dbReference>
<feature type="domain" description="Protein-glutamine gamma-glutamyltransferase-like C-terminal" evidence="2">
    <location>
        <begin position="136"/>
        <end position="204"/>
    </location>
</feature>
<dbReference type="InterPro" id="IPR025403">
    <property type="entry name" value="TgpA-like_C"/>
</dbReference>
<dbReference type="Proteomes" id="UP000199111">
    <property type="component" value="Unassembled WGS sequence"/>
</dbReference>
<keyword evidence="1" id="KW-0812">Transmembrane</keyword>
<protein>
    <recommendedName>
        <fullName evidence="2">Protein-glutamine gamma-glutamyltransferase-like C-terminal domain-containing protein</fullName>
    </recommendedName>
</protein>
<proteinExistence type="predicted"/>
<dbReference type="GeneID" id="96295969"/>
<evidence type="ECO:0000313" key="3">
    <source>
        <dbReference type="EMBL" id="SFI08369.1"/>
    </source>
</evidence>
<reference evidence="4" key="1">
    <citation type="submission" date="2016-10" db="EMBL/GenBank/DDBJ databases">
        <authorList>
            <person name="Varghese N."/>
            <person name="Submissions S."/>
        </authorList>
    </citation>
    <scope>NUCLEOTIDE SEQUENCE [LARGE SCALE GENOMIC DNA]</scope>
    <source>
        <strain evidence="4">CGMCC 4.2126</strain>
    </source>
</reference>
<gene>
    <name evidence="3" type="ORF">SAMN05216275_10168</name>
</gene>
<dbReference type="EMBL" id="FOQY01000001">
    <property type="protein sequence ID" value="SFI08369.1"/>
    <property type="molecule type" value="Genomic_DNA"/>
</dbReference>
<name>A0A1I3FB11_9ACTN</name>
<keyword evidence="1" id="KW-0472">Membrane</keyword>
<dbReference type="AlphaFoldDB" id="A0A1I3FB11"/>
<organism evidence="3 4">
    <name type="scientific">Streptosporangium canum</name>
    <dbReference type="NCBI Taxonomy" id="324952"/>
    <lineage>
        <taxon>Bacteria</taxon>
        <taxon>Bacillati</taxon>
        <taxon>Actinomycetota</taxon>
        <taxon>Actinomycetes</taxon>
        <taxon>Streptosporangiales</taxon>
        <taxon>Streptosporangiaceae</taxon>
        <taxon>Streptosporangium</taxon>
    </lineage>
</organism>
<keyword evidence="1" id="KW-1133">Transmembrane helix</keyword>
<sequence>MARLLTLPAPLASPIPIDIDRGRARREAVQELLKPEYAKESLIDRAMRAVSQFLGDLLDQESVGVVGSVAARVVLAAIVIAAVAAVITIARRATRGGTVRQDGIFGDRRRTAAEHRDAAERLAAEGRWAEAVRERLRAVARDLEDRVIVDSTPGRTAGELAAEAGRVLPAFAGELTAAARVFDDVTYGEVPGTAEAYGILRDLDERLRTARPMPAAAKAVPS</sequence>
<accession>A0A1I3FB11</accession>
<dbReference type="Pfam" id="PF13559">
    <property type="entry name" value="DUF4129"/>
    <property type="match status" value="1"/>
</dbReference>